<dbReference type="InterPro" id="IPR029479">
    <property type="entry name" value="Nitroreductase"/>
</dbReference>
<name>A0A9W5KXC2_BACCE</name>
<gene>
    <name evidence="4" type="ORF">IK5_03007</name>
</gene>
<dbReference type="EMBL" id="AHFG01000031">
    <property type="protein sequence ID" value="EJR71541.1"/>
    <property type="molecule type" value="Genomic_DNA"/>
</dbReference>
<sequence length="207" mass="23138">MPKNTVEEIMKARKSVKKYEKGIKIPQDQIEDILKLATTAPSAWNLQHWRYIVISSEDGKNRLLPIAYNQNQVVDSSVTIVILGDLEANKSAYEIYNQAVKEGHMNQQVCETLIDQIESAYKHNKSFARDEAILNSSLFAMQIMLSAKSKGYDTCAMGGFNKAALIKELNISSRFVPVMLLTIGKAAAPAYPSSRISLDKLALREEL</sequence>
<dbReference type="Pfam" id="PF00881">
    <property type="entry name" value="Nitroreductase"/>
    <property type="match status" value="1"/>
</dbReference>
<evidence type="ECO:0000313" key="5">
    <source>
        <dbReference type="Proteomes" id="UP000006967"/>
    </source>
</evidence>
<dbReference type="PANTHER" id="PTHR43673">
    <property type="entry name" value="NAD(P)H NITROREDUCTASE YDGI-RELATED"/>
    <property type="match status" value="1"/>
</dbReference>
<reference evidence="4 5" key="1">
    <citation type="submission" date="2012-04" db="EMBL/GenBank/DDBJ databases">
        <title>The Genome Sequence of Bacillus cereus VD154.</title>
        <authorList>
            <consortium name="The Broad Institute Genome Sequencing Platform"/>
            <consortium name="The Broad Institute Genome Sequencing Center for Infectious Disease"/>
            <person name="Feldgarden M."/>
            <person name="Van der Auwera G.A."/>
            <person name="Mahillon J."/>
            <person name="Duprez V."/>
            <person name="Timmery S."/>
            <person name="Mattelet C."/>
            <person name="Dierick K."/>
            <person name="Sun M."/>
            <person name="Yu Z."/>
            <person name="Zhu L."/>
            <person name="Hu X."/>
            <person name="Shank E.B."/>
            <person name="Swiecicka I."/>
            <person name="Hansen B.M."/>
            <person name="Andrup L."/>
            <person name="Young S.K."/>
            <person name="Zeng Q."/>
            <person name="Gargeya S."/>
            <person name="Fitzgerald M."/>
            <person name="Haas B."/>
            <person name="Abouelleil A."/>
            <person name="Alvarado L."/>
            <person name="Arachchi H.M."/>
            <person name="Berlin A."/>
            <person name="Chapman S.B."/>
            <person name="Goldberg J."/>
            <person name="Griggs A."/>
            <person name="Gujja S."/>
            <person name="Hansen M."/>
            <person name="Howarth C."/>
            <person name="Imamovic A."/>
            <person name="Larimer J."/>
            <person name="McCowen C."/>
            <person name="Montmayeur A."/>
            <person name="Murphy C."/>
            <person name="Neiman D."/>
            <person name="Pearson M."/>
            <person name="Priest M."/>
            <person name="Roberts A."/>
            <person name="Saif S."/>
            <person name="Shea T."/>
            <person name="Sisk P."/>
            <person name="Sykes S."/>
            <person name="Wortman J."/>
            <person name="Nusbaum C."/>
            <person name="Birren B."/>
        </authorList>
    </citation>
    <scope>NUCLEOTIDE SEQUENCE [LARGE SCALE GENOMIC DNA]</scope>
    <source>
        <strain evidence="4 5">VD154</strain>
    </source>
</reference>
<dbReference type="CDD" id="cd02137">
    <property type="entry name" value="MhqN-like"/>
    <property type="match status" value="1"/>
</dbReference>
<dbReference type="RefSeq" id="WP_001125700.1">
    <property type="nucleotide sequence ID" value="NZ_JH791881.1"/>
</dbReference>
<dbReference type="AlphaFoldDB" id="A0A9W5KXC2"/>
<dbReference type="Gene3D" id="3.40.109.10">
    <property type="entry name" value="NADH Oxidase"/>
    <property type="match status" value="1"/>
</dbReference>
<comment type="caution">
    <text evidence="4">The sequence shown here is derived from an EMBL/GenBank/DDBJ whole genome shotgun (WGS) entry which is preliminary data.</text>
</comment>
<comment type="similarity">
    <text evidence="1">Belongs to the nitroreductase family.</text>
</comment>
<keyword evidence="2" id="KW-0560">Oxidoreductase</keyword>
<evidence type="ECO:0000259" key="3">
    <source>
        <dbReference type="Pfam" id="PF00881"/>
    </source>
</evidence>
<protein>
    <recommendedName>
        <fullName evidence="3">Nitroreductase domain-containing protein</fullName>
    </recommendedName>
</protein>
<evidence type="ECO:0000256" key="1">
    <source>
        <dbReference type="ARBA" id="ARBA00007118"/>
    </source>
</evidence>
<evidence type="ECO:0000256" key="2">
    <source>
        <dbReference type="ARBA" id="ARBA00023002"/>
    </source>
</evidence>
<organism evidence="4 5">
    <name type="scientific">Bacillus cereus VD154</name>
    <dbReference type="NCBI Taxonomy" id="1053238"/>
    <lineage>
        <taxon>Bacteria</taxon>
        <taxon>Bacillati</taxon>
        <taxon>Bacillota</taxon>
        <taxon>Bacilli</taxon>
        <taxon>Bacillales</taxon>
        <taxon>Bacillaceae</taxon>
        <taxon>Bacillus</taxon>
        <taxon>Bacillus cereus group</taxon>
    </lineage>
</organism>
<dbReference type="SUPFAM" id="SSF55469">
    <property type="entry name" value="FMN-dependent nitroreductase-like"/>
    <property type="match status" value="1"/>
</dbReference>
<dbReference type="GO" id="GO:0016491">
    <property type="term" value="F:oxidoreductase activity"/>
    <property type="evidence" value="ECO:0007669"/>
    <property type="project" value="UniProtKB-KW"/>
</dbReference>
<dbReference type="InterPro" id="IPR000415">
    <property type="entry name" value="Nitroreductase-like"/>
</dbReference>
<proteinExistence type="inferred from homology"/>
<evidence type="ECO:0000313" key="4">
    <source>
        <dbReference type="EMBL" id="EJR71541.1"/>
    </source>
</evidence>
<dbReference type="PANTHER" id="PTHR43673:SF3">
    <property type="entry name" value="NAD(P)H NITROREDUCTASE YODC-RELATED"/>
    <property type="match status" value="1"/>
</dbReference>
<feature type="domain" description="Nitroreductase" evidence="3">
    <location>
        <begin position="11"/>
        <end position="185"/>
    </location>
</feature>
<accession>A0A9W5KXC2</accession>
<dbReference type="Proteomes" id="UP000006967">
    <property type="component" value="Unassembled WGS sequence"/>
</dbReference>